<proteinExistence type="predicted"/>
<comment type="caution">
    <text evidence="2">The sequence shown here is derived from an EMBL/GenBank/DDBJ whole genome shotgun (WGS) entry which is preliminary data.</text>
</comment>
<organism evidence="2 3">
    <name type="scientific">Rotaria magnacalcarata</name>
    <dbReference type="NCBI Taxonomy" id="392030"/>
    <lineage>
        <taxon>Eukaryota</taxon>
        <taxon>Metazoa</taxon>
        <taxon>Spiralia</taxon>
        <taxon>Gnathifera</taxon>
        <taxon>Rotifera</taxon>
        <taxon>Eurotatoria</taxon>
        <taxon>Bdelloidea</taxon>
        <taxon>Philodinida</taxon>
        <taxon>Philodinidae</taxon>
        <taxon>Rotaria</taxon>
    </lineage>
</organism>
<sequence length="72" mass="8706">MPTNQNYEDIDDEFEIYSPTPPSTPKYQYDRKEIKAIPSSVKQNFTLDEQQTFIRPVTYKKVERFERQQKND</sequence>
<evidence type="ECO:0000313" key="2">
    <source>
        <dbReference type="EMBL" id="CAF5149196.1"/>
    </source>
</evidence>
<feature type="region of interest" description="Disordered" evidence="1">
    <location>
        <begin position="1"/>
        <end position="26"/>
    </location>
</feature>
<feature type="non-terminal residue" evidence="2">
    <location>
        <position position="72"/>
    </location>
</feature>
<evidence type="ECO:0000313" key="3">
    <source>
        <dbReference type="Proteomes" id="UP000681967"/>
    </source>
</evidence>
<dbReference type="EMBL" id="CAJOBH010256759">
    <property type="protein sequence ID" value="CAF5149196.1"/>
    <property type="molecule type" value="Genomic_DNA"/>
</dbReference>
<gene>
    <name evidence="2" type="ORF">BYL167_LOCUS71935</name>
</gene>
<accession>A0A8S3G3W9</accession>
<protein>
    <submittedName>
        <fullName evidence="2">Uncharacterized protein</fullName>
    </submittedName>
</protein>
<reference evidence="2" key="1">
    <citation type="submission" date="2021-02" db="EMBL/GenBank/DDBJ databases">
        <authorList>
            <person name="Nowell W R."/>
        </authorList>
    </citation>
    <scope>NUCLEOTIDE SEQUENCE</scope>
</reference>
<evidence type="ECO:0000256" key="1">
    <source>
        <dbReference type="SAM" id="MobiDB-lite"/>
    </source>
</evidence>
<dbReference type="AlphaFoldDB" id="A0A8S3G3W9"/>
<name>A0A8S3G3W9_9BILA</name>
<dbReference type="Proteomes" id="UP000681967">
    <property type="component" value="Unassembled WGS sequence"/>
</dbReference>